<feature type="region of interest" description="Disordered" evidence="4">
    <location>
        <begin position="134"/>
        <end position="160"/>
    </location>
</feature>
<feature type="region of interest" description="Disordered" evidence="4">
    <location>
        <begin position="177"/>
        <end position="199"/>
    </location>
</feature>
<dbReference type="SUPFAM" id="SSF49493">
    <property type="entry name" value="HSP40/DnaJ peptide-binding domain"/>
    <property type="match status" value="2"/>
</dbReference>
<name>B7WZQ9_COMTK</name>
<dbReference type="InterPro" id="IPR002939">
    <property type="entry name" value="DnaJ_C"/>
</dbReference>
<reference evidence="6 7" key="1">
    <citation type="journal article" date="2004" name="Appl. Environ. Microbiol.">
        <title>Mineralization of individual congeners of linear alkylbenzenesulfonate by defined pairs of heterotrophic bacteria.</title>
        <authorList>
            <person name="Schleheck D."/>
            <person name="Knepper T.P."/>
            <person name="Fischer K."/>
            <person name="Cook A.M."/>
        </authorList>
    </citation>
    <scope>NUCLEOTIDE SEQUENCE [LARGE SCALE GENOMIC DNA]</scope>
    <source>
        <strain evidence="7">DSM 14576 / KF-1</strain>
    </source>
</reference>
<dbReference type="InterPro" id="IPR001623">
    <property type="entry name" value="DnaJ_domain"/>
</dbReference>
<dbReference type="Pfam" id="PF00226">
    <property type="entry name" value="DnaJ"/>
    <property type="match status" value="1"/>
</dbReference>
<dbReference type="Proteomes" id="UP000003039">
    <property type="component" value="Unassembled WGS sequence"/>
</dbReference>
<keyword evidence="6" id="KW-0346">Stress response</keyword>
<keyword evidence="2" id="KW-0238">DNA-binding</keyword>
<organism evidence="6 7">
    <name type="scientific">Comamonas testosteroni (strain DSM 14576 / KF-1)</name>
    <name type="common">Pseudomonas testosteroni</name>
    <dbReference type="NCBI Taxonomy" id="399795"/>
    <lineage>
        <taxon>Bacteria</taxon>
        <taxon>Pseudomonadati</taxon>
        <taxon>Pseudomonadota</taxon>
        <taxon>Betaproteobacteria</taxon>
        <taxon>Burkholderiales</taxon>
        <taxon>Comamonadaceae</taxon>
        <taxon>Comamonas</taxon>
    </lineage>
</organism>
<sequence length="381" mass="41610">MRPGVETTAIIPAICAAALEAAALYPYYFAEPGAAMAAARAAGLRPSFDKKIGDSMDYKDYYKILGVDRKASADDIKKAYRKLARKYHPDISKEKDADARMAEVNEANTVLSDPEKRTAYDAMGDEMQFAQNARAQGGGGFRPPPDWDQQDFHFSSQGDAGSDADFSDFFSQMFGQAARARRHQGQQGARGTPDMRGQDQHASIELDLQDSYSGAVRSLHLRATVLDEQGIPTYKDKELQVTIPKGVREGQMIRLAGQGNPGLGKGASGDLLLEVHFRSDPRWWSEGKDVYQRVPLAPWEAELGGPVRFKTLAGELEVTVPAGYRSGRKLRLKGKGLPAAAPGDLYLVLDVVFPPAATAEQKQAYADFAKAFPQFDARSLS</sequence>
<dbReference type="eggNOG" id="COG0484">
    <property type="taxonomic scope" value="Bacteria"/>
</dbReference>
<dbReference type="SUPFAM" id="SSF46565">
    <property type="entry name" value="Chaperone J-domain"/>
    <property type="match status" value="1"/>
</dbReference>
<dbReference type="InterPro" id="IPR008971">
    <property type="entry name" value="HSP40/DnaJ_pept-bd"/>
</dbReference>
<evidence type="ECO:0000313" key="7">
    <source>
        <dbReference type="Proteomes" id="UP000003039"/>
    </source>
</evidence>
<dbReference type="AlphaFoldDB" id="B7WZQ9"/>
<dbReference type="EMBL" id="AAUJ02000001">
    <property type="protein sequence ID" value="EED68131.1"/>
    <property type="molecule type" value="Genomic_DNA"/>
</dbReference>
<dbReference type="CDD" id="cd06257">
    <property type="entry name" value="DnaJ"/>
    <property type="match status" value="1"/>
</dbReference>
<dbReference type="GO" id="GO:0051082">
    <property type="term" value="F:unfolded protein binding"/>
    <property type="evidence" value="ECO:0007669"/>
    <property type="project" value="InterPro"/>
</dbReference>
<dbReference type="PANTHER" id="PTHR43096:SF52">
    <property type="entry name" value="DNAJ HOMOLOG 1, MITOCHONDRIAL-RELATED"/>
    <property type="match status" value="1"/>
</dbReference>
<dbReference type="PANTHER" id="PTHR43096">
    <property type="entry name" value="DNAJ HOMOLOG 1, MITOCHONDRIAL-RELATED"/>
    <property type="match status" value="1"/>
</dbReference>
<dbReference type="Gene3D" id="1.10.287.110">
    <property type="entry name" value="DnaJ domain"/>
    <property type="match status" value="1"/>
</dbReference>
<dbReference type="PRINTS" id="PR00625">
    <property type="entry name" value="JDOMAIN"/>
</dbReference>
<dbReference type="SMART" id="SM00271">
    <property type="entry name" value="DnaJ"/>
    <property type="match status" value="1"/>
</dbReference>
<evidence type="ECO:0000256" key="2">
    <source>
        <dbReference type="ARBA" id="ARBA00023125"/>
    </source>
</evidence>
<dbReference type="Pfam" id="PF01556">
    <property type="entry name" value="DnaJ_C"/>
    <property type="match status" value="1"/>
</dbReference>
<protein>
    <submittedName>
        <fullName evidence="6">Heat shock protein DnaJ domain protein</fullName>
    </submittedName>
</protein>
<keyword evidence="3" id="KW-0143">Chaperone</keyword>
<accession>B7WZQ9</accession>
<evidence type="ECO:0000313" key="6">
    <source>
        <dbReference type="EMBL" id="EED68131.1"/>
    </source>
</evidence>
<dbReference type="Gene3D" id="2.60.260.20">
    <property type="entry name" value="Urease metallochaperone UreE, N-terminal domain"/>
    <property type="match status" value="2"/>
</dbReference>
<dbReference type="GO" id="GO:0003677">
    <property type="term" value="F:DNA binding"/>
    <property type="evidence" value="ECO:0007669"/>
    <property type="project" value="UniProtKB-KW"/>
</dbReference>
<dbReference type="FunFam" id="2.60.260.20:FF:000008">
    <property type="entry name" value="Curved DNA-binding protein"/>
    <property type="match status" value="1"/>
</dbReference>
<feature type="domain" description="J" evidence="5">
    <location>
        <begin position="60"/>
        <end position="124"/>
    </location>
</feature>
<dbReference type="CDD" id="cd10747">
    <property type="entry name" value="DnaJ_C"/>
    <property type="match status" value="1"/>
</dbReference>
<dbReference type="PROSITE" id="PS50076">
    <property type="entry name" value="DNAJ_2"/>
    <property type="match status" value="1"/>
</dbReference>
<proteinExistence type="predicted"/>
<keyword evidence="1" id="KW-0963">Cytoplasm</keyword>
<evidence type="ECO:0000259" key="5">
    <source>
        <dbReference type="PROSITE" id="PS50076"/>
    </source>
</evidence>
<dbReference type="GO" id="GO:0005737">
    <property type="term" value="C:cytoplasm"/>
    <property type="evidence" value="ECO:0007669"/>
    <property type="project" value="TreeGrafter"/>
</dbReference>
<dbReference type="InterPro" id="IPR036869">
    <property type="entry name" value="J_dom_sf"/>
</dbReference>
<dbReference type="GO" id="GO:0042026">
    <property type="term" value="P:protein refolding"/>
    <property type="evidence" value="ECO:0007669"/>
    <property type="project" value="TreeGrafter"/>
</dbReference>
<gene>
    <name evidence="6" type="ORF">CtesDRAFT_PD3077</name>
</gene>
<evidence type="ECO:0000256" key="1">
    <source>
        <dbReference type="ARBA" id="ARBA00022490"/>
    </source>
</evidence>
<comment type="caution">
    <text evidence="6">The sequence shown here is derived from an EMBL/GenBank/DDBJ whole genome shotgun (WGS) entry which is preliminary data.</text>
</comment>
<evidence type="ECO:0000256" key="4">
    <source>
        <dbReference type="SAM" id="MobiDB-lite"/>
    </source>
</evidence>
<evidence type="ECO:0000256" key="3">
    <source>
        <dbReference type="ARBA" id="ARBA00023186"/>
    </source>
</evidence>